<dbReference type="Proteomes" id="UP000595140">
    <property type="component" value="Unassembled WGS sequence"/>
</dbReference>
<proteinExistence type="predicted"/>
<protein>
    <submittedName>
        <fullName evidence="1">Uncharacterized protein</fullName>
    </submittedName>
</protein>
<dbReference type="EMBL" id="OOIL02000294">
    <property type="protein sequence ID" value="VFQ63477.1"/>
    <property type="molecule type" value="Genomic_DNA"/>
</dbReference>
<gene>
    <name evidence="1" type="ORF">CCAM_LOCUS5253</name>
</gene>
<sequence>MVPGLRSSRSSAAAAASIVSHRLRCASLLPAGNIYGTTEFIRMYVPASAVPAINTTGLDGVSDRSLQNSIHTPSVQKRTSRFDRARILMCDKICFDFPILPLQPSIFQSTGTESLIANTPAGDSLPPPAILYHRRRFFTAAAADSLEPSDDFGGSSCRHPFRNPLPRRSNLFHPRF</sequence>
<evidence type="ECO:0000313" key="1">
    <source>
        <dbReference type="EMBL" id="VFQ63477.1"/>
    </source>
</evidence>
<keyword evidence="2" id="KW-1185">Reference proteome</keyword>
<accession>A0A484KJZ1</accession>
<organism evidence="1 2">
    <name type="scientific">Cuscuta campestris</name>
    <dbReference type="NCBI Taxonomy" id="132261"/>
    <lineage>
        <taxon>Eukaryota</taxon>
        <taxon>Viridiplantae</taxon>
        <taxon>Streptophyta</taxon>
        <taxon>Embryophyta</taxon>
        <taxon>Tracheophyta</taxon>
        <taxon>Spermatophyta</taxon>
        <taxon>Magnoliopsida</taxon>
        <taxon>eudicotyledons</taxon>
        <taxon>Gunneridae</taxon>
        <taxon>Pentapetalae</taxon>
        <taxon>asterids</taxon>
        <taxon>lamiids</taxon>
        <taxon>Solanales</taxon>
        <taxon>Convolvulaceae</taxon>
        <taxon>Cuscuteae</taxon>
        <taxon>Cuscuta</taxon>
        <taxon>Cuscuta subgen. Grammica</taxon>
        <taxon>Cuscuta sect. Cleistogrammica</taxon>
    </lineage>
</organism>
<dbReference type="AlphaFoldDB" id="A0A484KJZ1"/>
<name>A0A484KJZ1_9ASTE</name>
<evidence type="ECO:0000313" key="2">
    <source>
        <dbReference type="Proteomes" id="UP000595140"/>
    </source>
</evidence>
<reference evidence="1 2" key="1">
    <citation type="submission" date="2018-04" db="EMBL/GenBank/DDBJ databases">
        <authorList>
            <person name="Vogel A."/>
        </authorList>
    </citation>
    <scope>NUCLEOTIDE SEQUENCE [LARGE SCALE GENOMIC DNA]</scope>
</reference>